<evidence type="ECO:0000313" key="8">
    <source>
        <dbReference type="EMBL" id="KAF0751128.1"/>
    </source>
</evidence>
<feature type="compositionally biased region" description="Low complexity" evidence="5">
    <location>
        <begin position="298"/>
        <end position="307"/>
    </location>
</feature>
<dbReference type="Pfam" id="PF01490">
    <property type="entry name" value="Aa_trans"/>
    <property type="match status" value="1"/>
</dbReference>
<evidence type="ECO:0000256" key="1">
    <source>
        <dbReference type="ARBA" id="ARBA00004141"/>
    </source>
</evidence>
<feature type="transmembrane region" description="Helical" evidence="6">
    <location>
        <begin position="84"/>
        <end position="103"/>
    </location>
</feature>
<feature type="transmembrane region" description="Helical" evidence="6">
    <location>
        <begin position="216"/>
        <end position="237"/>
    </location>
</feature>
<dbReference type="PANTHER" id="PTHR22950:SF349">
    <property type="entry name" value="AMINO ACID TRANSPORTER TRANSMEMBRANE DOMAIN-CONTAINING PROTEIN"/>
    <property type="match status" value="1"/>
</dbReference>
<proteinExistence type="predicted"/>
<dbReference type="Proteomes" id="UP000469452">
    <property type="component" value="Unassembled WGS sequence"/>
</dbReference>
<dbReference type="PANTHER" id="PTHR22950">
    <property type="entry name" value="AMINO ACID TRANSPORTER"/>
    <property type="match status" value="1"/>
</dbReference>
<accession>A0A6A5AHF7</accession>
<keyword evidence="2 6" id="KW-0812">Transmembrane</keyword>
<feature type="transmembrane region" description="Helical" evidence="6">
    <location>
        <begin position="55"/>
        <end position="78"/>
    </location>
</feature>
<feature type="region of interest" description="Disordered" evidence="5">
    <location>
        <begin position="282"/>
        <end position="307"/>
    </location>
</feature>
<feature type="domain" description="Amino acid transporter transmembrane" evidence="7">
    <location>
        <begin position="4"/>
        <end position="396"/>
    </location>
</feature>
<evidence type="ECO:0000256" key="6">
    <source>
        <dbReference type="SAM" id="Phobius"/>
    </source>
</evidence>
<evidence type="ECO:0000259" key="7">
    <source>
        <dbReference type="Pfam" id="PF01490"/>
    </source>
</evidence>
<keyword evidence="3 6" id="KW-1133">Transmembrane helix</keyword>
<dbReference type="VEuPathDB" id="FungiDB:H257_11994"/>
<feature type="transmembrane region" description="Helical" evidence="6">
    <location>
        <begin position="316"/>
        <end position="337"/>
    </location>
</feature>
<evidence type="ECO:0000256" key="4">
    <source>
        <dbReference type="ARBA" id="ARBA00023136"/>
    </source>
</evidence>
<feature type="transmembrane region" description="Helical" evidence="6">
    <location>
        <begin position="375"/>
        <end position="393"/>
    </location>
</feature>
<feature type="transmembrane region" description="Helical" evidence="6">
    <location>
        <begin position="110"/>
        <end position="134"/>
    </location>
</feature>
<feature type="transmembrane region" description="Helical" evidence="6">
    <location>
        <begin position="154"/>
        <end position="172"/>
    </location>
</feature>
<dbReference type="GO" id="GO:0015179">
    <property type="term" value="F:L-amino acid transmembrane transporter activity"/>
    <property type="evidence" value="ECO:0007669"/>
    <property type="project" value="TreeGrafter"/>
</dbReference>
<evidence type="ECO:0000256" key="2">
    <source>
        <dbReference type="ARBA" id="ARBA00022692"/>
    </source>
</evidence>
<dbReference type="GO" id="GO:0005774">
    <property type="term" value="C:vacuolar membrane"/>
    <property type="evidence" value="ECO:0007669"/>
    <property type="project" value="TreeGrafter"/>
</dbReference>
<comment type="caution">
    <text evidence="8">The sequence shown here is derived from an EMBL/GenBank/DDBJ whole genome shotgun (WGS) entry which is preliminary data.</text>
</comment>
<protein>
    <recommendedName>
        <fullName evidence="7">Amino acid transporter transmembrane domain-containing protein</fullName>
    </recommendedName>
</protein>
<sequence length="442" mass="48161">MLAFLLNGCINTYATVALSHCLLKLRHLPHIHTYTDLAVHVWGRKGVYIVQATQLASCFLLPVAFLVLGGATLLPAIFDGAIGMSTTLWIVVMAVILLPIIYIRVLHEAYIVLISGAAATFVADVLATVDAYVAHGDELYEPTDTVGFTNVLDTFGSFALAYGAAVVIPQLQHHHPQPEKMPTALVYGMLLISGFYVTLGALGYAHFGCASPNNLLLAMSHTTLVVEWHMLLLNPFFVTVEKTLFPQTALQDESDAEDGDDVEAGGDTDVVAPFHVATTPKKMVQTPPPVKQVDGDNTEASISSTASTSSENTRRIVFRTIIVAIQCFLATLLQSSFYDMADLIGASLANICSVIMPLLLYYKLFANEMSKTHKLLCWTVILVSILLGSYSTIHAIRRIVKNASEYTVFASAPSAKRTSYPLCPAGYADRKAQWLDSFTLYY</sequence>
<organism evidence="8 9">
    <name type="scientific">Aphanomyces astaci</name>
    <name type="common">Crayfish plague agent</name>
    <dbReference type="NCBI Taxonomy" id="112090"/>
    <lineage>
        <taxon>Eukaryota</taxon>
        <taxon>Sar</taxon>
        <taxon>Stramenopiles</taxon>
        <taxon>Oomycota</taxon>
        <taxon>Saprolegniomycetes</taxon>
        <taxon>Saprolegniales</taxon>
        <taxon>Verrucalvaceae</taxon>
        <taxon>Aphanomyces</taxon>
    </lineage>
</organism>
<evidence type="ECO:0000256" key="3">
    <source>
        <dbReference type="ARBA" id="ARBA00022989"/>
    </source>
</evidence>
<evidence type="ECO:0000313" key="9">
    <source>
        <dbReference type="Proteomes" id="UP000469452"/>
    </source>
</evidence>
<dbReference type="InterPro" id="IPR013057">
    <property type="entry name" value="AA_transpt_TM"/>
</dbReference>
<feature type="transmembrane region" description="Helical" evidence="6">
    <location>
        <begin position="184"/>
        <end position="204"/>
    </location>
</feature>
<gene>
    <name evidence="8" type="ORF">AaE_006500</name>
</gene>
<name>A0A6A5AHF7_APHAT</name>
<dbReference type="AlphaFoldDB" id="A0A6A5AHF7"/>
<comment type="subcellular location">
    <subcellularLocation>
        <location evidence="1">Membrane</location>
        <topology evidence="1">Multi-pass membrane protein</topology>
    </subcellularLocation>
</comment>
<feature type="transmembrane region" description="Helical" evidence="6">
    <location>
        <begin position="343"/>
        <end position="363"/>
    </location>
</feature>
<dbReference type="EMBL" id="VJMI01012042">
    <property type="protein sequence ID" value="KAF0751128.1"/>
    <property type="molecule type" value="Genomic_DNA"/>
</dbReference>
<keyword evidence="4 6" id="KW-0472">Membrane</keyword>
<evidence type="ECO:0000256" key="5">
    <source>
        <dbReference type="SAM" id="MobiDB-lite"/>
    </source>
</evidence>
<reference evidence="8 9" key="1">
    <citation type="submission" date="2019-06" db="EMBL/GenBank/DDBJ databases">
        <title>Genomics analysis of Aphanomyces spp. identifies a new class of oomycete effector associated with host adaptation.</title>
        <authorList>
            <person name="Gaulin E."/>
        </authorList>
    </citation>
    <scope>NUCLEOTIDE SEQUENCE [LARGE SCALE GENOMIC DNA]</scope>
    <source>
        <strain evidence="8 9">E</strain>
    </source>
</reference>